<dbReference type="EMBL" id="JBCNJP010000020">
    <property type="protein sequence ID" value="KAK9060373.1"/>
    <property type="molecule type" value="Genomic_DNA"/>
</dbReference>
<keyword evidence="2" id="KW-1185">Reference proteome</keyword>
<dbReference type="Proteomes" id="UP001408789">
    <property type="component" value="Unassembled WGS sequence"/>
</dbReference>
<dbReference type="AlphaFoldDB" id="A0AAP0GRD5"/>
<evidence type="ECO:0000313" key="1">
    <source>
        <dbReference type="EMBL" id="KAK9060373.1"/>
    </source>
</evidence>
<comment type="caution">
    <text evidence="1">The sequence shown here is derived from an EMBL/GenBank/DDBJ whole genome shotgun (WGS) entry which is preliminary data.</text>
</comment>
<gene>
    <name evidence="1" type="ORF">SSX86_021077</name>
</gene>
<accession>A0AAP0GRD5</accession>
<proteinExistence type="predicted"/>
<evidence type="ECO:0000313" key="2">
    <source>
        <dbReference type="Proteomes" id="UP001408789"/>
    </source>
</evidence>
<protein>
    <submittedName>
        <fullName evidence="1">Uncharacterized protein</fullName>
    </submittedName>
</protein>
<organism evidence="1 2">
    <name type="scientific">Deinandra increscens subsp. villosa</name>
    <dbReference type="NCBI Taxonomy" id="3103831"/>
    <lineage>
        <taxon>Eukaryota</taxon>
        <taxon>Viridiplantae</taxon>
        <taxon>Streptophyta</taxon>
        <taxon>Embryophyta</taxon>
        <taxon>Tracheophyta</taxon>
        <taxon>Spermatophyta</taxon>
        <taxon>Magnoliopsida</taxon>
        <taxon>eudicotyledons</taxon>
        <taxon>Gunneridae</taxon>
        <taxon>Pentapetalae</taxon>
        <taxon>asterids</taxon>
        <taxon>campanulids</taxon>
        <taxon>Asterales</taxon>
        <taxon>Asteraceae</taxon>
        <taxon>Asteroideae</taxon>
        <taxon>Heliantheae alliance</taxon>
        <taxon>Madieae</taxon>
        <taxon>Madiinae</taxon>
        <taxon>Deinandra</taxon>
    </lineage>
</organism>
<reference evidence="1 2" key="1">
    <citation type="submission" date="2024-04" db="EMBL/GenBank/DDBJ databases">
        <title>The reference genome of an endangered Asteraceae, Deinandra increscens subsp. villosa, native to the Central Coast of California.</title>
        <authorList>
            <person name="Guilliams M."/>
            <person name="Hasenstab-Lehman K."/>
            <person name="Meyer R."/>
            <person name="Mcevoy S."/>
        </authorList>
    </citation>
    <scope>NUCLEOTIDE SEQUENCE [LARGE SCALE GENOMIC DNA]</scope>
    <source>
        <tissue evidence="1">Leaf</tissue>
    </source>
</reference>
<name>A0AAP0GRD5_9ASTR</name>
<sequence>MLGPFYDPEKHLIGNQIKRALTLLSESEPLTADEISQRVDLKGDKAEFFDSLAKSKKISFDGCRYSYKPLVHSRDRLNMIQLRRAFAEAHLNEDDAATSLKRRIKLEQIPLTFYNE</sequence>